<dbReference type="Proteomes" id="UP001148662">
    <property type="component" value="Unassembled WGS sequence"/>
</dbReference>
<name>A0ACC1SRC1_9APHY</name>
<evidence type="ECO:0000313" key="2">
    <source>
        <dbReference type="Proteomes" id="UP001148662"/>
    </source>
</evidence>
<proteinExistence type="predicted"/>
<keyword evidence="2" id="KW-1185">Reference proteome</keyword>
<gene>
    <name evidence="1" type="ORF">NM688_g5696</name>
</gene>
<comment type="caution">
    <text evidence="1">The sequence shown here is derived from an EMBL/GenBank/DDBJ whole genome shotgun (WGS) entry which is preliminary data.</text>
</comment>
<organism evidence="1 2">
    <name type="scientific">Phlebia brevispora</name>
    <dbReference type="NCBI Taxonomy" id="194682"/>
    <lineage>
        <taxon>Eukaryota</taxon>
        <taxon>Fungi</taxon>
        <taxon>Dikarya</taxon>
        <taxon>Basidiomycota</taxon>
        <taxon>Agaricomycotina</taxon>
        <taxon>Agaricomycetes</taxon>
        <taxon>Polyporales</taxon>
        <taxon>Meruliaceae</taxon>
        <taxon>Phlebia</taxon>
    </lineage>
</organism>
<reference evidence="1" key="1">
    <citation type="submission" date="2022-07" db="EMBL/GenBank/DDBJ databases">
        <title>Genome Sequence of Phlebia brevispora.</title>
        <authorList>
            <person name="Buettner E."/>
        </authorList>
    </citation>
    <scope>NUCLEOTIDE SEQUENCE</scope>
    <source>
        <strain evidence="1">MPL23</strain>
    </source>
</reference>
<dbReference type="EMBL" id="JANHOG010001077">
    <property type="protein sequence ID" value="KAJ3544825.1"/>
    <property type="molecule type" value="Genomic_DNA"/>
</dbReference>
<evidence type="ECO:0000313" key="1">
    <source>
        <dbReference type="EMBL" id="KAJ3544825.1"/>
    </source>
</evidence>
<accession>A0ACC1SRC1</accession>
<protein>
    <submittedName>
        <fullName evidence="1">Uncharacterized protein</fullName>
    </submittedName>
</protein>
<sequence>MLINLLPAALQYLLTSRLFAQPSSKVSDPHSLKFELRHGLGISNSTSRVVFSDISSSSQFAPEPYVVDTTTLTIPRARSQSRFFSARMRGAQHTVDWDDTDVVGPNVRDRETLQMLAKMTNNAYSQPGSKDWYDLGPEWNSSYPFGWEPDADGFRGHIFATEDNSTVIVSIKGTSAGWIVGGGGPTTRKDKLNDNLLFSCCCARVGPTWTTVCPCYKGKSRCDQNCLEDSLAEESLFYTIGINLYNNVTYMYPHSNIWLVGHSLGGSLASLVGLTFGAPVVAFESPGEKLAASRLHLPLPVAKDHIVHVYHTADPIAMGTCNGVSSSCAIAGYAMETRCHLGKVIRYDTVSKLHWSVDVRTHGIAVIVNKLLSDDWEEGDVPEGNKTKGGVPPLTEEEDCSDCFNWEFGEFKDKSLGAQSCGN</sequence>